<evidence type="ECO:0000256" key="8">
    <source>
        <dbReference type="SAM" id="Phobius"/>
    </source>
</evidence>
<keyword evidence="4" id="KW-0297">G-protein coupled receptor</keyword>
<keyword evidence="7" id="KW-0807">Transducer</keyword>
<evidence type="ECO:0000256" key="7">
    <source>
        <dbReference type="ARBA" id="ARBA00023224"/>
    </source>
</evidence>
<dbReference type="AlphaFoldDB" id="A0AAV4I6H4"/>
<dbReference type="Proteomes" id="UP000762676">
    <property type="component" value="Unassembled WGS sequence"/>
</dbReference>
<feature type="transmembrane region" description="Helical" evidence="8">
    <location>
        <begin position="295"/>
        <end position="319"/>
    </location>
</feature>
<keyword evidence="6 10" id="KW-0675">Receptor</keyword>
<evidence type="ECO:0000313" key="10">
    <source>
        <dbReference type="EMBL" id="GFS05176.1"/>
    </source>
</evidence>
<dbReference type="EMBL" id="BMAT01006053">
    <property type="protein sequence ID" value="GFS05176.1"/>
    <property type="molecule type" value="Genomic_DNA"/>
</dbReference>
<keyword evidence="3 8" id="KW-1133">Transmembrane helix</keyword>
<dbReference type="Pfam" id="PF00001">
    <property type="entry name" value="7tm_1"/>
    <property type="match status" value="1"/>
</dbReference>
<organism evidence="10 11">
    <name type="scientific">Elysia marginata</name>
    <dbReference type="NCBI Taxonomy" id="1093978"/>
    <lineage>
        <taxon>Eukaryota</taxon>
        <taxon>Metazoa</taxon>
        <taxon>Spiralia</taxon>
        <taxon>Lophotrochozoa</taxon>
        <taxon>Mollusca</taxon>
        <taxon>Gastropoda</taxon>
        <taxon>Heterobranchia</taxon>
        <taxon>Euthyneura</taxon>
        <taxon>Panpulmonata</taxon>
        <taxon>Sacoglossa</taxon>
        <taxon>Placobranchoidea</taxon>
        <taxon>Plakobranchidae</taxon>
        <taxon>Elysia</taxon>
    </lineage>
</organism>
<comment type="caution">
    <text evidence="10">The sequence shown here is derived from an EMBL/GenBank/DDBJ whole genome shotgun (WGS) entry which is preliminary data.</text>
</comment>
<evidence type="ECO:0000259" key="9">
    <source>
        <dbReference type="PROSITE" id="PS50262"/>
    </source>
</evidence>
<name>A0AAV4I6H4_9GAST</name>
<evidence type="ECO:0000256" key="1">
    <source>
        <dbReference type="ARBA" id="ARBA00004141"/>
    </source>
</evidence>
<comment type="subcellular location">
    <subcellularLocation>
        <location evidence="1">Membrane</location>
        <topology evidence="1">Multi-pass membrane protein</topology>
    </subcellularLocation>
</comment>
<dbReference type="PROSITE" id="PS50262">
    <property type="entry name" value="G_PROTEIN_RECEP_F1_2"/>
    <property type="match status" value="1"/>
</dbReference>
<keyword evidence="2 8" id="KW-0812">Transmembrane</keyword>
<evidence type="ECO:0000256" key="3">
    <source>
        <dbReference type="ARBA" id="ARBA00022989"/>
    </source>
</evidence>
<evidence type="ECO:0000256" key="5">
    <source>
        <dbReference type="ARBA" id="ARBA00023136"/>
    </source>
</evidence>
<dbReference type="PANTHER" id="PTHR24243">
    <property type="entry name" value="G-PROTEIN COUPLED RECEPTOR"/>
    <property type="match status" value="1"/>
</dbReference>
<dbReference type="SUPFAM" id="SSF81321">
    <property type="entry name" value="Family A G protein-coupled receptor-like"/>
    <property type="match status" value="1"/>
</dbReference>
<feature type="transmembrane region" description="Helical" evidence="8">
    <location>
        <begin position="131"/>
        <end position="153"/>
    </location>
</feature>
<dbReference type="GO" id="GO:0004930">
    <property type="term" value="F:G protein-coupled receptor activity"/>
    <property type="evidence" value="ECO:0007669"/>
    <property type="project" value="UniProtKB-KW"/>
</dbReference>
<dbReference type="Gene3D" id="1.20.1070.10">
    <property type="entry name" value="Rhodopsin 7-helix transmembrane proteins"/>
    <property type="match status" value="1"/>
</dbReference>
<evidence type="ECO:0000313" key="11">
    <source>
        <dbReference type="Proteomes" id="UP000762676"/>
    </source>
</evidence>
<keyword evidence="5 8" id="KW-0472">Membrane</keyword>
<dbReference type="InterPro" id="IPR000276">
    <property type="entry name" value="GPCR_Rhodpsn"/>
</dbReference>
<gene>
    <name evidence="10" type="ORF">ElyMa_002930900</name>
</gene>
<feature type="domain" description="G-protein coupled receptors family 1 profile" evidence="9">
    <location>
        <begin position="29"/>
        <end position="314"/>
    </location>
</feature>
<accession>A0AAV4I6H4</accession>
<feature type="transmembrane region" description="Helical" evidence="8">
    <location>
        <begin position="52"/>
        <end position="76"/>
    </location>
</feature>
<feature type="transmembrane region" description="Helical" evidence="8">
    <location>
        <begin position="255"/>
        <end position="275"/>
    </location>
</feature>
<dbReference type="PANTHER" id="PTHR24243:SF224">
    <property type="entry name" value="G-PROTEIN COUPLED RECEPTOR 19-RELATED"/>
    <property type="match status" value="1"/>
</dbReference>
<proteinExistence type="predicted"/>
<evidence type="ECO:0000256" key="4">
    <source>
        <dbReference type="ARBA" id="ARBA00023040"/>
    </source>
</evidence>
<protein>
    <submittedName>
        <fullName evidence="10">Growth hormone secretagogue receptor 1a</fullName>
    </submittedName>
</protein>
<keyword evidence="11" id="KW-1185">Reference proteome</keyword>
<dbReference type="GO" id="GO:0005886">
    <property type="term" value="C:plasma membrane"/>
    <property type="evidence" value="ECO:0007669"/>
    <property type="project" value="TreeGrafter"/>
</dbReference>
<sequence>MGFLQATQDLDSVVTPVISWCIIATGLSGTCANILTILVFRKLGFSTNIHISYTALAVSDLGCVLFICVAGLHALLDGSSLPSAAKTSMLLRSLAGVLSRRTSLITAWISLERCVGVVFPTRVKLLITRPITIATLVAIFIITFVPVAMIHVVKNTVSDLNANVYNSTSTTLSDSGFHSTLMEELREGVLVLFSVVIPLLSWLCVAVCTVTLSVKLRASARWRRHNCTNVLVTGAAQHRHETHRSTRADRATKKVIVVAVVFLVCSLPAAGHTFTSFMVRDFSEDGALRYIHQSVLMAASWVTQINGSINLVIFTAMGLRFRNTLTHMISLRVRASSTARQ</sequence>
<feature type="transmembrane region" description="Helical" evidence="8">
    <location>
        <begin position="189"/>
        <end position="214"/>
    </location>
</feature>
<evidence type="ECO:0000256" key="2">
    <source>
        <dbReference type="ARBA" id="ARBA00022692"/>
    </source>
</evidence>
<feature type="transmembrane region" description="Helical" evidence="8">
    <location>
        <begin position="17"/>
        <end position="40"/>
    </location>
</feature>
<dbReference type="InterPro" id="IPR017452">
    <property type="entry name" value="GPCR_Rhodpsn_7TM"/>
</dbReference>
<evidence type="ECO:0000256" key="6">
    <source>
        <dbReference type="ARBA" id="ARBA00023170"/>
    </source>
</evidence>
<reference evidence="10 11" key="1">
    <citation type="journal article" date="2021" name="Elife">
        <title>Chloroplast acquisition without the gene transfer in kleptoplastic sea slugs, Plakobranchus ocellatus.</title>
        <authorList>
            <person name="Maeda T."/>
            <person name="Takahashi S."/>
            <person name="Yoshida T."/>
            <person name="Shimamura S."/>
            <person name="Takaki Y."/>
            <person name="Nagai Y."/>
            <person name="Toyoda A."/>
            <person name="Suzuki Y."/>
            <person name="Arimoto A."/>
            <person name="Ishii H."/>
            <person name="Satoh N."/>
            <person name="Nishiyama T."/>
            <person name="Hasebe M."/>
            <person name="Maruyama T."/>
            <person name="Minagawa J."/>
            <person name="Obokata J."/>
            <person name="Shigenobu S."/>
        </authorList>
    </citation>
    <scope>NUCLEOTIDE SEQUENCE [LARGE SCALE GENOMIC DNA]</scope>
</reference>